<comment type="caution">
    <text evidence="5">The sequence shown here is derived from an EMBL/GenBank/DDBJ whole genome shotgun (WGS) entry which is preliminary data.</text>
</comment>
<organism evidence="5 6">
    <name type="scientific">Coccomyxa viridis</name>
    <dbReference type="NCBI Taxonomy" id="1274662"/>
    <lineage>
        <taxon>Eukaryota</taxon>
        <taxon>Viridiplantae</taxon>
        <taxon>Chlorophyta</taxon>
        <taxon>core chlorophytes</taxon>
        <taxon>Trebouxiophyceae</taxon>
        <taxon>Trebouxiophyceae incertae sedis</taxon>
        <taxon>Coccomyxaceae</taxon>
        <taxon>Coccomyxa</taxon>
    </lineage>
</organism>
<dbReference type="SUPFAM" id="SSF47694">
    <property type="entry name" value="Cytochrome c oxidase subunit h"/>
    <property type="match status" value="1"/>
</dbReference>
<dbReference type="InterPro" id="IPR036549">
    <property type="entry name" value="CX6/COA6-like_sf"/>
</dbReference>
<keyword evidence="3" id="KW-1015">Disulfide bond</keyword>
<evidence type="ECO:0000313" key="5">
    <source>
        <dbReference type="EMBL" id="CAK0785754.1"/>
    </source>
</evidence>
<dbReference type="EMBL" id="CAUYUE010000013">
    <property type="protein sequence ID" value="CAK0785754.1"/>
    <property type="molecule type" value="Genomic_DNA"/>
</dbReference>
<dbReference type="Proteomes" id="UP001314263">
    <property type="component" value="Unassembled WGS sequence"/>
</dbReference>
<protein>
    <submittedName>
        <fullName evidence="5">Uncharacterized protein</fullName>
    </submittedName>
</protein>
<feature type="compositionally biased region" description="Acidic residues" evidence="4">
    <location>
        <begin position="23"/>
        <end position="45"/>
    </location>
</feature>
<evidence type="ECO:0000256" key="4">
    <source>
        <dbReference type="SAM" id="MobiDB-lite"/>
    </source>
</evidence>
<keyword evidence="2" id="KW-0496">Mitochondrion</keyword>
<dbReference type="GO" id="GO:0005739">
    <property type="term" value="C:mitochondrion"/>
    <property type="evidence" value="ECO:0007669"/>
    <property type="project" value="UniProtKB-SubCell"/>
</dbReference>
<dbReference type="PROSITE" id="PS51808">
    <property type="entry name" value="CHCH"/>
    <property type="match status" value="1"/>
</dbReference>
<feature type="region of interest" description="Disordered" evidence="4">
    <location>
        <begin position="1"/>
        <end position="64"/>
    </location>
</feature>
<accession>A0AAV1IF93</accession>
<dbReference type="AlphaFoldDB" id="A0AAV1IF93"/>
<dbReference type="InterPro" id="IPR003213">
    <property type="entry name" value="Cyt_c_oxidase_su6B"/>
</dbReference>
<evidence type="ECO:0000313" key="6">
    <source>
        <dbReference type="Proteomes" id="UP001314263"/>
    </source>
</evidence>
<dbReference type="Gene3D" id="1.10.10.140">
    <property type="entry name" value="Cytochrome c oxidase, subunit VIb"/>
    <property type="match status" value="1"/>
</dbReference>
<dbReference type="CDD" id="cd00926">
    <property type="entry name" value="Cyt_c_Oxidase_VIb"/>
    <property type="match status" value="1"/>
</dbReference>
<dbReference type="PANTHER" id="PTHR46281:SF8">
    <property type="entry name" value="CYTOCHROME C OXIDASE SUBUNIT 12, MITOCHONDRIAL"/>
    <property type="match status" value="1"/>
</dbReference>
<dbReference type="Pfam" id="PF02297">
    <property type="entry name" value="COX6B"/>
    <property type="match status" value="1"/>
</dbReference>
<dbReference type="GO" id="GO:0045277">
    <property type="term" value="C:respiratory chain complex IV"/>
    <property type="evidence" value="ECO:0007669"/>
    <property type="project" value="InterPro"/>
</dbReference>
<comment type="subcellular location">
    <subcellularLocation>
        <location evidence="1">Mitochondrion</location>
    </subcellularLocation>
</comment>
<proteinExistence type="predicted"/>
<name>A0AAV1IF93_9CHLO</name>
<keyword evidence="6" id="KW-1185">Reference proteome</keyword>
<evidence type="ECO:0000256" key="2">
    <source>
        <dbReference type="ARBA" id="ARBA00023128"/>
    </source>
</evidence>
<reference evidence="5 6" key="1">
    <citation type="submission" date="2023-10" db="EMBL/GenBank/DDBJ databases">
        <authorList>
            <person name="Maclean D."/>
            <person name="Macfadyen A."/>
        </authorList>
    </citation>
    <scope>NUCLEOTIDE SEQUENCE [LARGE SCALE GENOMIC DNA]</scope>
</reference>
<gene>
    <name evidence="5" type="ORF">CVIRNUC_008965</name>
</gene>
<evidence type="ECO:0000256" key="3">
    <source>
        <dbReference type="ARBA" id="ARBA00023157"/>
    </source>
</evidence>
<dbReference type="PANTHER" id="PTHR46281">
    <property type="entry name" value="CYTOCHROME C OXIDASE SUBUNIT 6B"/>
    <property type="match status" value="1"/>
</dbReference>
<dbReference type="InterPro" id="IPR048280">
    <property type="entry name" value="COX6B-like"/>
</dbReference>
<evidence type="ECO:0000256" key="1">
    <source>
        <dbReference type="ARBA" id="ARBA00004173"/>
    </source>
</evidence>
<sequence length="122" mass="14396">MGNVVSYCEPEEEPAAEEQPAPESEDNKEEESEGQDEEAEEEEELKPEINIRTSPYDARFPGTNQARNCYTRYNEYYRCVAESSEEDDKCKFFARSYRSICPAEWVERWNEQRDEGNWPGKY</sequence>